<dbReference type="Proteomes" id="UP000225320">
    <property type="component" value="Unassembled WGS sequence"/>
</dbReference>
<evidence type="ECO:0000313" key="2">
    <source>
        <dbReference type="EMBL" id="PEN84498.1"/>
    </source>
</evidence>
<dbReference type="Proteomes" id="UP000224044">
    <property type="component" value="Unassembled WGS sequence"/>
</dbReference>
<dbReference type="EMBL" id="NUAP01000058">
    <property type="protein sequence ID" value="PEN84498.1"/>
    <property type="molecule type" value="Genomic_DNA"/>
</dbReference>
<protein>
    <submittedName>
        <fullName evidence="3">Transcriptional regulator</fullName>
    </submittedName>
</protein>
<accession>A0A1D3PJW7</accession>
<reference evidence="6 8" key="2">
    <citation type="submission" date="2017-09" db="EMBL/GenBank/DDBJ databases">
        <title>Large-scale bioinformatics analysis of Bacillus genomes uncovers conserved roles of natural products in bacterial physiology.</title>
        <authorList>
            <consortium name="Agbiome Team Llc"/>
            <person name="Bleich R.M."/>
            <person name="Kirk G.J."/>
            <person name="Santa Maria K.C."/>
            <person name="Allen S.E."/>
            <person name="Farag S."/>
            <person name="Shank E.A."/>
            <person name="Bowers A."/>
        </authorList>
    </citation>
    <scope>NUCLEOTIDE SEQUENCE [LARGE SCALE GENOMIC DNA]</scope>
    <source>
        <strain evidence="2 6">AFS027629</strain>
        <strain evidence="1 8">AFS027958</strain>
    </source>
</reference>
<gene>
    <name evidence="2" type="ORF">CN551_28160</name>
    <name evidence="3" type="ORF">CN585_00355</name>
    <name evidence="1" type="ORF">CN596_06390</name>
    <name evidence="5" type="ORF">COF62_05955</name>
    <name evidence="4" type="ORF">CON73_32630</name>
</gene>
<evidence type="ECO:0000313" key="6">
    <source>
        <dbReference type="Proteomes" id="UP000220078"/>
    </source>
</evidence>
<dbReference type="EMBL" id="NUSY01000004">
    <property type="protein sequence ID" value="PHE16862.1"/>
    <property type="molecule type" value="Genomic_DNA"/>
</dbReference>
<dbReference type="EMBL" id="NVOI01000241">
    <property type="protein sequence ID" value="PGG78030.1"/>
    <property type="molecule type" value="Genomic_DNA"/>
</dbReference>
<dbReference type="EMBL" id="NUAJ01000006">
    <property type="protein sequence ID" value="PEN56509.1"/>
    <property type="molecule type" value="Genomic_DNA"/>
</dbReference>
<evidence type="ECO:0000313" key="1">
    <source>
        <dbReference type="EMBL" id="PEN56509.1"/>
    </source>
</evidence>
<proteinExistence type="predicted"/>
<dbReference type="Proteomes" id="UP000220841">
    <property type="component" value="Unassembled WGS sequence"/>
</dbReference>
<dbReference type="Proteomes" id="UP000220934">
    <property type="component" value="Unassembled WGS sequence"/>
</dbReference>
<evidence type="ECO:0000313" key="10">
    <source>
        <dbReference type="Proteomes" id="UP000225320"/>
    </source>
</evidence>
<comment type="caution">
    <text evidence="3">The sequence shown here is derived from an EMBL/GenBank/DDBJ whole genome shotgun (WGS) entry which is preliminary data.</text>
</comment>
<dbReference type="EMBL" id="NUBY01000001">
    <property type="protein sequence ID" value="PEQ10110.1"/>
    <property type="molecule type" value="Genomic_DNA"/>
</dbReference>
<sequence length="44" mass="5148">MYSLIVAAEKEKIVKESINGKNETRYKSIMYEAILRLYVGLLRL</sequence>
<evidence type="ECO:0000313" key="8">
    <source>
        <dbReference type="Proteomes" id="UP000220934"/>
    </source>
</evidence>
<organism evidence="3 7">
    <name type="scientific">Bacillus toyonensis</name>
    <dbReference type="NCBI Taxonomy" id="155322"/>
    <lineage>
        <taxon>Bacteria</taxon>
        <taxon>Bacillati</taxon>
        <taxon>Bacillota</taxon>
        <taxon>Bacilli</taxon>
        <taxon>Bacillales</taxon>
        <taxon>Bacillaceae</taxon>
        <taxon>Bacillus</taxon>
        <taxon>Bacillus cereus group</taxon>
    </lineage>
</organism>
<evidence type="ECO:0000313" key="5">
    <source>
        <dbReference type="EMBL" id="PHE16862.1"/>
    </source>
</evidence>
<dbReference type="RefSeq" id="WP_000287095.1">
    <property type="nucleotide sequence ID" value="NZ_FMJK01000013.1"/>
</dbReference>
<name>A0A1X3MS24_9BACI</name>
<evidence type="ECO:0000313" key="3">
    <source>
        <dbReference type="EMBL" id="PEQ10110.1"/>
    </source>
</evidence>
<evidence type="ECO:0000313" key="7">
    <source>
        <dbReference type="Proteomes" id="UP000220841"/>
    </source>
</evidence>
<accession>A0A1X3MS24</accession>
<dbReference type="AlphaFoldDB" id="A0A1X3MS24"/>
<dbReference type="Proteomes" id="UP000220078">
    <property type="component" value="Unassembled WGS sequence"/>
</dbReference>
<evidence type="ECO:0000313" key="9">
    <source>
        <dbReference type="Proteomes" id="UP000224044"/>
    </source>
</evidence>
<evidence type="ECO:0000313" key="4">
    <source>
        <dbReference type="EMBL" id="PGG78030.1"/>
    </source>
</evidence>
<reference evidence="7 9" key="1">
    <citation type="submission" date="2017-09" db="EMBL/GenBank/DDBJ databases">
        <title>Large-scale bioinformatics analysis of Bacillus genomes uncovers conserved roles of natural products in bacterial physiology.</title>
        <authorList>
            <consortium name="Agbiome Team Llc"/>
            <person name="Bleich R.M."/>
            <person name="Grubbs K.J."/>
            <person name="Santa Maria K.C."/>
            <person name="Allen S.E."/>
            <person name="Farag S."/>
            <person name="Shank E.A."/>
            <person name="Bowers A."/>
        </authorList>
    </citation>
    <scope>NUCLEOTIDE SEQUENCE [LARGE SCALE GENOMIC DNA]</scope>
    <source>
        <strain evidence="3 7">AFS021349</strain>
        <strain evidence="5 9">AFS042148</strain>
        <strain evidence="4 10">AFS094862</strain>
    </source>
</reference>